<evidence type="ECO:0000313" key="2">
    <source>
        <dbReference type="EMBL" id="CAP44927.1"/>
    </source>
</evidence>
<evidence type="ECO:0000256" key="1">
    <source>
        <dbReference type="SAM" id="SignalP"/>
    </source>
</evidence>
<dbReference type="AlphaFoldDB" id="A9IEY4"/>
<evidence type="ECO:0008006" key="4">
    <source>
        <dbReference type="Google" id="ProtNLM"/>
    </source>
</evidence>
<reference evidence="2 3" key="1">
    <citation type="journal article" date="2008" name="BMC Genomics">
        <title>The missing link: Bordetella petrii is endowed with both the metabolic versatility of environmental bacteria and virulence traits of pathogenic Bordetellae.</title>
        <authorList>
            <person name="Gross R."/>
            <person name="Guzman C.A."/>
            <person name="Sebaihia M."/>
            <person name="Martins Dos Santos V.A."/>
            <person name="Pieper D.H."/>
            <person name="Koebnik R."/>
            <person name="Lechner M."/>
            <person name="Bartels D."/>
            <person name="Buhrmester J."/>
            <person name="Choudhuri J.V."/>
            <person name="Ebensen T."/>
            <person name="Gaigalat L."/>
            <person name="Herrmann S."/>
            <person name="Khachane A.N."/>
            <person name="Larisch C."/>
            <person name="Link S."/>
            <person name="Linke B."/>
            <person name="Meyer F."/>
            <person name="Mormann S."/>
            <person name="Nakunst D."/>
            <person name="Rueckert C."/>
            <person name="Schneiker-Bekel S."/>
            <person name="Schulze K."/>
            <person name="Vorhoelter F.J."/>
            <person name="Yevsa T."/>
            <person name="Engle J.T."/>
            <person name="Goldman W.E."/>
            <person name="Puehler A."/>
            <person name="Goebel U.B."/>
            <person name="Goesmann A."/>
            <person name="Bloecker H."/>
            <person name="Kaiser O."/>
            <person name="Martinez-Arias R."/>
        </authorList>
    </citation>
    <scope>NUCLEOTIDE SEQUENCE [LARGE SCALE GENOMIC DNA]</scope>
    <source>
        <strain evidence="3">ATCC BAA-461 / DSM 12804 / CCUG 43448 / CIP 107267 / Se-1111R</strain>
    </source>
</reference>
<keyword evidence="1" id="KW-0732">Signal</keyword>
<protein>
    <recommendedName>
        <fullName evidence="4">Secreted protein</fullName>
    </recommendedName>
</protein>
<gene>
    <name evidence="2" type="ordered locus">Bpet4576</name>
</gene>
<sequence>MSLDARGITPLLRMITMNRLAIVTIASVLFATASGANADPLPSGSANVANSSLTRAQVQADLALWKRAGMERLQKRAEVDPSVYASTDYRAHYAEYVRLRSNPDSARN</sequence>
<dbReference type="Proteomes" id="UP000001225">
    <property type="component" value="Chromosome"/>
</dbReference>
<proteinExistence type="predicted"/>
<dbReference type="EMBL" id="AM902716">
    <property type="protein sequence ID" value="CAP44927.1"/>
    <property type="molecule type" value="Genomic_DNA"/>
</dbReference>
<accession>A9IEY4</accession>
<keyword evidence="3" id="KW-1185">Reference proteome</keyword>
<organism evidence="2 3">
    <name type="scientific">Bordetella petrii (strain ATCC BAA-461 / DSM 12804 / CCUG 43448 / CIP 107267 / Se-1111R)</name>
    <dbReference type="NCBI Taxonomy" id="340100"/>
    <lineage>
        <taxon>Bacteria</taxon>
        <taxon>Pseudomonadati</taxon>
        <taxon>Pseudomonadota</taxon>
        <taxon>Betaproteobacteria</taxon>
        <taxon>Burkholderiales</taxon>
        <taxon>Alcaligenaceae</taxon>
        <taxon>Bordetella</taxon>
    </lineage>
</organism>
<evidence type="ECO:0000313" key="3">
    <source>
        <dbReference type="Proteomes" id="UP000001225"/>
    </source>
</evidence>
<dbReference type="STRING" id="94624.Bpet4576"/>
<name>A9IEY4_BORPD</name>
<feature type="signal peptide" evidence="1">
    <location>
        <begin position="1"/>
        <end position="38"/>
    </location>
</feature>
<dbReference type="Pfam" id="PF13663">
    <property type="entry name" value="DUF4148"/>
    <property type="match status" value="1"/>
</dbReference>
<feature type="chain" id="PRO_5002735923" description="Secreted protein" evidence="1">
    <location>
        <begin position="39"/>
        <end position="108"/>
    </location>
</feature>
<dbReference type="KEGG" id="bpt:Bpet4576"/>
<dbReference type="InterPro" id="IPR025421">
    <property type="entry name" value="DUF4148"/>
</dbReference>